<gene>
    <name evidence="2" type="ORF">GHT06_019671</name>
</gene>
<organism evidence="2 3">
    <name type="scientific">Daphnia sinensis</name>
    <dbReference type="NCBI Taxonomy" id="1820382"/>
    <lineage>
        <taxon>Eukaryota</taxon>
        <taxon>Metazoa</taxon>
        <taxon>Ecdysozoa</taxon>
        <taxon>Arthropoda</taxon>
        <taxon>Crustacea</taxon>
        <taxon>Branchiopoda</taxon>
        <taxon>Diplostraca</taxon>
        <taxon>Cladocera</taxon>
        <taxon>Anomopoda</taxon>
        <taxon>Daphniidae</taxon>
        <taxon>Daphnia</taxon>
        <taxon>Daphnia similis group</taxon>
    </lineage>
</organism>
<sequence>MLNVLWILWNPIVGSLLATILAICYWVQTRFERHSWRTYNLVQSFMGDSFSTLRWGSFGWDLKGEMLFPKTIG</sequence>
<evidence type="ECO:0000313" key="3">
    <source>
        <dbReference type="Proteomes" id="UP000820818"/>
    </source>
</evidence>
<keyword evidence="3" id="KW-1185">Reference proteome</keyword>
<keyword evidence="1" id="KW-0812">Transmembrane</keyword>
<name>A0AAD5PRL9_9CRUS</name>
<keyword evidence="1" id="KW-0472">Membrane</keyword>
<evidence type="ECO:0000256" key="1">
    <source>
        <dbReference type="SAM" id="Phobius"/>
    </source>
</evidence>
<accession>A0AAD5PRL9</accession>
<comment type="caution">
    <text evidence="2">The sequence shown here is derived from an EMBL/GenBank/DDBJ whole genome shotgun (WGS) entry which is preliminary data.</text>
</comment>
<proteinExistence type="predicted"/>
<feature type="transmembrane region" description="Helical" evidence="1">
    <location>
        <begin position="6"/>
        <end position="27"/>
    </location>
</feature>
<protein>
    <submittedName>
        <fullName evidence="2">Uncharacterized protein</fullName>
    </submittedName>
</protein>
<dbReference type="EMBL" id="WJBH02000008">
    <property type="protein sequence ID" value="KAI9554399.1"/>
    <property type="molecule type" value="Genomic_DNA"/>
</dbReference>
<keyword evidence="1" id="KW-1133">Transmembrane helix</keyword>
<evidence type="ECO:0000313" key="2">
    <source>
        <dbReference type="EMBL" id="KAI9554399.1"/>
    </source>
</evidence>
<reference evidence="2 3" key="1">
    <citation type="submission" date="2022-05" db="EMBL/GenBank/DDBJ databases">
        <title>A multi-omics perspective on studying reproductive biology in Daphnia sinensis.</title>
        <authorList>
            <person name="Jia J."/>
        </authorList>
    </citation>
    <scope>NUCLEOTIDE SEQUENCE [LARGE SCALE GENOMIC DNA]</scope>
    <source>
        <strain evidence="2 3">WSL</strain>
    </source>
</reference>
<dbReference type="AlphaFoldDB" id="A0AAD5PRL9"/>
<dbReference type="Proteomes" id="UP000820818">
    <property type="component" value="Linkage Group LG8"/>
</dbReference>